<dbReference type="AlphaFoldDB" id="A0A0H2RI74"/>
<dbReference type="InParanoid" id="A0A0H2RI74"/>
<reference evidence="3 4" key="1">
    <citation type="submission" date="2015-04" db="EMBL/GenBank/DDBJ databases">
        <title>Complete genome sequence of Schizopora paradoxa KUC8140, a cosmopolitan wood degrader in East Asia.</title>
        <authorList>
            <consortium name="DOE Joint Genome Institute"/>
            <person name="Min B."/>
            <person name="Park H."/>
            <person name="Jang Y."/>
            <person name="Kim J.-J."/>
            <person name="Kim K.H."/>
            <person name="Pangilinan J."/>
            <person name="Lipzen A."/>
            <person name="Riley R."/>
            <person name="Grigoriev I.V."/>
            <person name="Spatafora J.W."/>
            <person name="Choi I.-G."/>
        </authorList>
    </citation>
    <scope>NUCLEOTIDE SEQUENCE [LARGE SCALE GENOMIC DNA]</scope>
    <source>
        <strain evidence="3 4">KUC8140</strain>
    </source>
</reference>
<comment type="similarity">
    <text evidence="1">Belongs to the bacterial ribosomal protein bL21 family.</text>
</comment>
<dbReference type="Pfam" id="PF00829">
    <property type="entry name" value="Ribosomal_L21p"/>
    <property type="match status" value="1"/>
</dbReference>
<dbReference type="STRING" id="27342.A0A0H2RI74"/>
<dbReference type="GO" id="GO:0005762">
    <property type="term" value="C:mitochondrial large ribosomal subunit"/>
    <property type="evidence" value="ECO:0007669"/>
    <property type="project" value="TreeGrafter"/>
</dbReference>
<dbReference type="OrthoDB" id="5994at2759"/>
<dbReference type="GO" id="GO:0003735">
    <property type="term" value="F:structural constituent of ribosome"/>
    <property type="evidence" value="ECO:0007669"/>
    <property type="project" value="TreeGrafter"/>
</dbReference>
<proteinExistence type="inferred from homology"/>
<dbReference type="Proteomes" id="UP000053477">
    <property type="component" value="Unassembled WGS sequence"/>
</dbReference>
<dbReference type="PANTHER" id="PTHR21349">
    <property type="entry name" value="50S RIBOSOMAL PROTEIN L21"/>
    <property type="match status" value="1"/>
</dbReference>
<dbReference type="SUPFAM" id="SSF141091">
    <property type="entry name" value="L21p-like"/>
    <property type="match status" value="1"/>
</dbReference>
<evidence type="ECO:0000256" key="1">
    <source>
        <dbReference type="ARBA" id="ARBA00008563"/>
    </source>
</evidence>
<dbReference type="InterPro" id="IPR028909">
    <property type="entry name" value="bL21-like"/>
</dbReference>
<gene>
    <name evidence="3" type="ORF">SCHPADRAFT_998845</name>
</gene>
<name>A0A0H2RI74_9AGAM</name>
<dbReference type="PANTHER" id="PTHR21349:SF0">
    <property type="entry name" value="LARGE RIBOSOMAL SUBUNIT PROTEIN BL21M"/>
    <property type="match status" value="1"/>
</dbReference>
<keyword evidence="4" id="KW-1185">Reference proteome</keyword>
<protein>
    <recommendedName>
        <fullName evidence="2">Large ribosomal subunit protein bL21m</fullName>
    </recommendedName>
</protein>
<dbReference type="InterPro" id="IPR036164">
    <property type="entry name" value="bL21-like_sf"/>
</dbReference>
<organism evidence="3 4">
    <name type="scientific">Schizopora paradoxa</name>
    <dbReference type="NCBI Taxonomy" id="27342"/>
    <lineage>
        <taxon>Eukaryota</taxon>
        <taxon>Fungi</taxon>
        <taxon>Dikarya</taxon>
        <taxon>Basidiomycota</taxon>
        <taxon>Agaricomycotina</taxon>
        <taxon>Agaricomycetes</taxon>
        <taxon>Hymenochaetales</taxon>
        <taxon>Schizoporaceae</taxon>
        <taxon>Schizopora</taxon>
    </lineage>
</organism>
<dbReference type="EMBL" id="KQ085998">
    <property type="protein sequence ID" value="KLO11519.1"/>
    <property type="molecule type" value="Genomic_DNA"/>
</dbReference>
<sequence>MSALANVFRRCSANLSFARGLQTVPATLNTGHAEALSLIRSQPQRYVVASLVGRKYLLAPRDLLTVARLRDVKVGDRLALSDVHEVGSRDYTLRGDPTLPAGLVNVEATVVEHTKGAMERIVKFKRRKHYKKTVTHKQTYTRLRIGPIELTPTMPQSTQRQA</sequence>
<evidence type="ECO:0000313" key="3">
    <source>
        <dbReference type="EMBL" id="KLO11519.1"/>
    </source>
</evidence>
<accession>A0A0H2RI74</accession>
<evidence type="ECO:0000256" key="2">
    <source>
        <dbReference type="ARBA" id="ARBA00044129"/>
    </source>
</evidence>
<evidence type="ECO:0000313" key="4">
    <source>
        <dbReference type="Proteomes" id="UP000053477"/>
    </source>
</evidence>